<evidence type="ECO:0000313" key="3">
    <source>
        <dbReference type="Proteomes" id="UP001251857"/>
    </source>
</evidence>
<organism evidence="2 3">
    <name type="scientific">Spectribacter hydrogenoxidans</name>
    <dbReference type="NCBI Taxonomy" id="3075608"/>
    <lineage>
        <taxon>Bacteria</taxon>
        <taxon>Pseudomonadati</taxon>
        <taxon>Pseudomonadota</taxon>
        <taxon>Gammaproteobacteria</taxon>
        <taxon>Salinisphaerales</taxon>
        <taxon>Salinisphaeraceae</taxon>
        <taxon>Spectribacter</taxon>
    </lineage>
</organism>
<name>A0ABU3BZ65_9GAMM</name>
<keyword evidence="1" id="KW-0732">Signal</keyword>
<comment type="caution">
    <text evidence="2">The sequence shown here is derived from an EMBL/GenBank/DDBJ whole genome shotgun (WGS) entry which is preliminary data.</text>
</comment>
<proteinExistence type="predicted"/>
<evidence type="ECO:0000256" key="1">
    <source>
        <dbReference type="SAM" id="SignalP"/>
    </source>
</evidence>
<keyword evidence="3" id="KW-1185">Reference proteome</keyword>
<dbReference type="InterPro" id="IPR010727">
    <property type="entry name" value="DUF1302"/>
</dbReference>
<gene>
    <name evidence="2" type="ORF">RM532_06335</name>
</gene>
<feature type="chain" id="PRO_5047062595" evidence="1">
    <location>
        <begin position="27"/>
        <end position="692"/>
    </location>
</feature>
<protein>
    <submittedName>
        <fullName evidence="2">DUF1302 family protein</fullName>
    </submittedName>
</protein>
<dbReference type="EMBL" id="JAVRIB010000005">
    <property type="protein sequence ID" value="MDT0634570.1"/>
    <property type="molecule type" value="Genomic_DNA"/>
</dbReference>
<dbReference type="RefSeq" id="WP_311652356.1">
    <property type="nucleotide sequence ID" value="NZ_JAVRIB010000005.1"/>
</dbReference>
<dbReference type="Pfam" id="PF06980">
    <property type="entry name" value="DUF1302"/>
    <property type="match status" value="1"/>
</dbReference>
<accession>A0ABU3BZ65</accession>
<reference evidence="2 3" key="1">
    <citation type="submission" date="2023-09" db="EMBL/GenBank/DDBJ databases">
        <authorList>
            <person name="Rey-Velasco X."/>
        </authorList>
    </citation>
    <scope>NUCLEOTIDE SEQUENCE [LARGE SCALE GENOMIC DNA]</scope>
    <source>
        <strain evidence="2 3">W335</strain>
    </source>
</reference>
<evidence type="ECO:0000313" key="2">
    <source>
        <dbReference type="EMBL" id="MDT0634570.1"/>
    </source>
</evidence>
<dbReference type="Proteomes" id="UP001251857">
    <property type="component" value="Unassembled WGS sequence"/>
</dbReference>
<sequence>MKGRISWVAAASVAAGSMLAVPVAQAGIVDSILGDPNFSFGYGGFLRNETAFKITGDENPYNQSGIVYNGVPTQRNSAPVGVPVGVSDTVVRAVPREDNSINLEYLRGELVLQGGIFDNLRYKIQVRGIADPDLYNNFDVDEVPGADPVGSLQNNPNLFQFRYEDGPVLLPGQEQAMGVSNAQDLADIQGAEGSSPLEFAGEQYMIDFPQLYLDYQNGPLTVRLGNQQIAWGDLLFFRIMDVPNGLDLRRHSMLDFVPEEFSDKRVPSLGLRVSYLIGGSTFLKGWEIDSYVQRFRPTMYGNPNTPYNVIPSQFTVRDEFKQYDSEFNYGVRLRGPAGPFDITLLANRRYNHFGLFQWTDADVEQGLQPAGVSGIGGGLLGEVDRLFGSIGIPTDLAGGFNGVTVPGTGQILADTPFEVDPTGVVSGREFSTYGALARLDHFNGLNAAIREMPANQSLGAMQASSAAEQERQEDLFFSLTGGLRGHITRDFYRENNFGLGIGYRIEGPQGSLLFDQINASLEMKYTPDRHFTPITLDPNDREIIVEDEYEIGLVFQKFVRYSNTFPAAFAILQYLHRSESDIFNRHLSGFGGDPFAENPADRIPRGIGSFNAIAFAFQQPFANRVWRIDFATLYDVKGGILTQAGLRWKPSRAWTFQAFATIIDTVHGLETENALSTVGFADEITTRVEYQF</sequence>
<feature type="signal peptide" evidence="1">
    <location>
        <begin position="1"/>
        <end position="26"/>
    </location>
</feature>